<gene>
    <name evidence="1" type="ORF">C5167_006704</name>
</gene>
<evidence type="ECO:0000313" key="1">
    <source>
        <dbReference type="EMBL" id="RZC59402.1"/>
    </source>
</evidence>
<organism evidence="1 2">
    <name type="scientific">Papaver somniferum</name>
    <name type="common">Opium poppy</name>
    <dbReference type="NCBI Taxonomy" id="3469"/>
    <lineage>
        <taxon>Eukaryota</taxon>
        <taxon>Viridiplantae</taxon>
        <taxon>Streptophyta</taxon>
        <taxon>Embryophyta</taxon>
        <taxon>Tracheophyta</taxon>
        <taxon>Spermatophyta</taxon>
        <taxon>Magnoliopsida</taxon>
        <taxon>Ranunculales</taxon>
        <taxon>Papaveraceae</taxon>
        <taxon>Papaveroideae</taxon>
        <taxon>Papaver</taxon>
    </lineage>
</organism>
<proteinExistence type="predicted"/>
<reference evidence="1 2" key="1">
    <citation type="journal article" date="2018" name="Science">
        <title>The opium poppy genome and morphinan production.</title>
        <authorList>
            <person name="Guo L."/>
            <person name="Winzer T."/>
            <person name="Yang X."/>
            <person name="Li Y."/>
            <person name="Ning Z."/>
            <person name="He Z."/>
            <person name="Teodor R."/>
            <person name="Lu Y."/>
            <person name="Bowser T.A."/>
            <person name="Graham I.A."/>
            <person name="Ye K."/>
        </authorList>
    </citation>
    <scope>NUCLEOTIDE SEQUENCE [LARGE SCALE GENOMIC DNA]</scope>
    <source>
        <strain evidence="2">cv. HN1</strain>
        <tissue evidence="1">Leaves</tissue>
    </source>
</reference>
<dbReference type="STRING" id="3469.A0A4Y7JH75"/>
<dbReference type="Gramene" id="RZC59402">
    <property type="protein sequence ID" value="RZC59402"/>
    <property type="gene ID" value="C5167_006704"/>
</dbReference>
<dbReference type="EMBL" id="CM010718">
    <property type="protein sequence ID" value="RZC59402.1"/>
    <property type="molecule type" value="Genomic_DNA"/>
</dbReference>
<dbReference type="PANTHER" id="PTHR35467">
    <property type="match status" value="1"/>
</dbReference>
<sequence length="259" mass="28620">MLSNVFLRFYFNTSCCDCWNCLEPPDFLRVSLFPNAHMGCEGTCEQPRGMQSWTKGSGSAVTLLADLLSFFPEKLLYIQLFPRFSTMGLSEKQRNKGSDFLNRIGIDTAFSSPKDRMDIHVTEIEGSATTDFCNINLATLPDSNSIDKWMGPAIKMSLPSFSGHTEYNPQILKYSCQIDCRVRAVEPAKVSKATQASGLQSSSTSVESNIYSKEQSSARDRSISVLLSKPLLALEFNFLKMQVEAPTVVGNNSTNAGDS</sequence>
<accession>A0A4Y7JH75</accession>
<dbReference type="PANTHER" id="PTHR35467:SF2">
    <property type="entry name" value="PROTEIN NEOXANTHIN-DEFICIENT 1"/>
    <property type="match status" value="1"/>
</dbReference>
<dbReference type="AlphaFoldDB" id="A0A4Y7JH75"/>
<protein>
    <submittedName>
        <fullName evidence="1">Uncharacterized protein</fullName>
    </submittedName>
</protein>
<dbReference type="Proteomes" id="UP000316621">
    <property type="component" value="Chromosome 4"/>
</dbReference>
<keyword evidence="2" id="KW-1185">Reference proteome</keyword>
<name>A0A4Y7JH75_PAPSO</name>
<evidence type="ECO:0000313" key="2">
    <source>
        <dbReference type="Proteomes" id="UP000316621"/>
    </source>
</evidence>
<dbReference type="InterPro" id="IPR039343">
    <property type="entry name" value="NDX1-like"/>
</dbReference>